<reference evidence="8" key="1">
    <citation type="submission" date="2015-08" db="EMBL/GenBank/DDBJ databases">
        <authorList>
            <person name="Babu N.S."/>
            <person name="Beckwith C.J."/>
            <person name="Beseler K.G."/>
            <person name="Brison A."/>
            <person name="Carone J.V."/>
            <person name="Caskin T.P."/>
            <person name="Diamond M."/>
            <person name="Durham M.E."/>
            <person name="Foxe J.M."/>
            <person name="Go M."/>
            <person name="Henderson B.A."/>
            <person name="Jones I.B."/>
            <person name="McGettigan J.A."/>
            <person name="Micheletti S.J."/>
            <person name="Nasrallah M.E."/>
            <person name="Ortiz D."/>
            <person name="Piller C.R."/>
            <person name="Privatt S.R."/>
            <person name="Schneider S.L."/>
            <person name="Sharp S."/>
            <person name="Smith T.C."/>
            <person name="Stanton J.D."/>
            <person name="Ullery H.E."/>
            <person name="Wilson R.J."/>
            <person name="Serrano M.G."/>
            <person name="Buck G."/>
            <person name="Lee V."/>
            <person name="Wang Y."/>
            <person name="Carvalho R."/>
            <person name="Voegtly L."/>
            <person name="Shi R."/>
            <person name="Duckworth R."/>
            <person name="Johnson A."/>
            <person name="Loviza R."/>
            <person name="Walstead R."/>
            <person name="Shah Z."/>
            <person name="Kiflezghi M."/>
            <person name="Wade K."/>
            <person name="Ball S.L."/>
            <person name="Bradley K.W."/>
            <person name="Asai D.J."/>
            <person name="Bowman C.A."/>
            <person name="Russell D.A."/>
            <person name="Pope W.H."/>
            <person name="Jacobs-Sera D."/>
            <person name="Hendrix R.W."/>
            <person name="Hatfull G.F."/>
        </authorList>
    </citation>
    <scope>NUCLEOTIDE SEQUENCE</scope>
</reference>
<evidence type="ECO:0000256" key="6">
    <source>
        <dbReference type="SAM" id="MobiDB-lite"/>
    </source>
</evidence>
<feature type="compositionally biased region" description="Polar residues" evidence="6">
    <location>
        <begin position="573"/>
        <end position="584"/>
    </location>
</feature>
<dbReference type="Pfam" id="PF01593">
    <property type="entry name" value="Amino_oxidase"/>
    <property type="match status" value="1"/>
</dbReference>
<keyword evidence="3" id="KW-0274">FAD</keyword>
<organism evidence="8">
    <name type="scientific">metagenome</name>
    <dbReference type="NCBI Taxonomy" id="256318"/>
    <lineage>
        <taxon>unclassified sequences</taxon>
        <taxon>metagenomes</taxon>
    </lineage>
</organism>
<protein>
    <submittedName>
        <fullName evidence="8">Putative NAD binding site:Amine oxidase</fullName>
    </submittedName>
</protein>
<dbReference type="InterPro" id="IPR036188">
    <property type="entry name" value="FAD/NAD-bd_sf"/>
</dbReference>
<dbReference type="SUPFAM" id="SSF51905">
    <property type="entry name" value="FAD/NAD(P)-binding domain"/>
    <property type="match status" value="1"/>
</dbReference>
<keyword evidence="5" id="KW-0520">NAD</keyword>
<feature type="domain" description="Amine oxidase" evidence="7">
    <location>
        <begin position="28"/>
        <end position="493"/>
    </location>
</feature>
<keyword evidence="2" id="KW-0732">Signal</keyword>
<evidence type="ECO:0000256" key="4">
    <source>
        <dbReference type="ARBA" id="ARBA00022857"/>
    </source>
</evidence>
<evidence type="ECO:0000256" key="1">
    <source>
        <dbReference type="ARBA" id="ARBA00022630"/>
    </source>
</evidence>
<evidence type="ECO:0000256" key="2">
    <source>
        <dbReference type="ARBA" id="ARBA00022729"/>
    </source>
</evidence>
<dbReference type="GO" id="GO:0016491">
    <property type="term" value="F:oxidoreductase activity"/>
    <property type="evidence" value="ECO:0007669"/>
    <property type="project" value="InterPro"/>
</dbReference>
<sequence length="584" mass="63868">MTQTATPLPPTSDADETWDVVVVGAGPGGLTCAAYLAANGRRVLVLEANQVVGGSTQVFRRAGNKFEFDVGTHYVGECGPGGRMQTALSGLALTDRIQWLRQRPEGHCQIMVPGTTFQTPTGWDTYLERLLAAFPEEEAGLRRCVTVMRTIAAGDRPLARPLALLRWGLRPITTLMAACGLSADAQAVILAENGDYTWPPHRTPTAMHAGFLHHYLQAGAYYPRGGGQVIGAHLTDVIQTHGGRVRTKARVEEILVEDGRAVGVRLRGGEEIRSEVVVSAADFKRTWADLVGDEHLTRRLRRRLADLEMTLPMFAVYVALDVDLRERDTPPLAWVWPTNDVDGYYREVAAGRCPEQMPVGISCPTAKDPEGTHSAPPGYSTLELVSWAPKDHAFWNVATAEVDDAGYGRDERYLQVKEELTQRVLDTAELMIPDLRERMVFCEASTPITQERFTLTTDGSCYGIAPLLKNLGPFRPRVTTHIPGLFLAGGSTEHMFGINATIWGGMGTAGAVLGRDLVREVREGAVFVDEARLTPVTDDFDPLLASKPGSPIRRPARRRPRAGTTSQDRRAPSSRTEVTSGSQR</sequence>
<keyword evidence="4" id="KW-0521">NADP</keyword>
<dbReference type="EMBL" id="CZKB01000014">
    <property type="protein sequence ID" value="CUR60402.1"/>
    <property type="molecule type" value="Genomic_DNA"/>
</dbReference>
<evidence type="ECO:0000256" key="5">
    <source>
        <dbReference type="ARBA" id="ARBA00023027"/>
    </source>
</evidence>
<dbReference type="PANTHER" id="PTHR46091:SF3">
    <property type="entry name" value="AMINE OXIDASE DOMAIN-CONTAINING PROTEIN"/>
    <property type="match status" value="1"/>
</dbReference>
<dbReference type="PANTHER" id="PTHR46091">
    <property type="entry name" value="BLR7054 PROTEIN"/>
    <property type="match status" value="1"/>
</dbReference>
<evidence type="ECO:0000256" key="3">
    <source>
        <dbReference type="ARBA" id="ARBA00022827"/>
    </source>
</evidence>
<accession>A0A2P2CHD0</accession>
<evidence type="ECO:0000259" key="7">
    <source>
        <dbReference type="Pfam" id="PF01593"/>
    </source>
</evidence>
<proteinExistence type="predicted"/>
<dbReference type="AlphaFoldDB" id="A0A2P2CHD0"/>
<evidence type="ECO:0000313" key="8">
    <source>
        <dbReference type="EMBL" id="CUR60402.1"/>
    </source>
</evidence>
<dbReference type="InterPro" id="IPR002937">
    <property type="entry name" value="Amino_oxidase"/>
</dbReference>
<feature type="region of interest" description="Disordered" evidence="6">
    <location>
        <begin position="538"/>
        <end position="584"/>
    </location>
</feature>
<dbReference type="InterPro" id="IPR052206">
    <property type="entry name" value="Retinol_saturase"/>
</dbReference>
<keyword evidence="1" id="KW-0285">Flavoprotein</keyword>
<name>A0A2P2CHD0_9ZZZZ</name>
<dbReference type="PRINTS" id="PR00411">
    <property type="entry name" value="PNDRDTASEI"/>
</dbReference>
<gene>
    <name evidence="8" type="ORF">NOCA1210084</name>
</gene>
<dbReference type="Gene3D" id="3.50.50.60">
    <property type="entry name" value="FAD/NAD(P)-binding domain"/>
    <property type="match status" value="2"/>
</dbReference>